<dbReference type="InterPro" id="IPR041682">
    <property type="entry name" value="AAA_14"/>
</dbReference>
<gene>
    <name evidence="3" type="ORF">ACFFGG_12880</name>
</gene>
<evidence type="ECO:0000259" key="2">
    <source>
        <dbReference type="Pfam" id="PF13635"/>
    </source>
</evidence>
<dbReference type="InterPro" id="IPR027417">
    <property type="entry name" value="P-loop_NTPase"/>
</dbReference>
<dbReference type="EMBL" id="JBHLTN010000026">
    <property type="protein sequence ID" value="MFC0593443.1"/>
    <property type="molecule type" value="Genomic_DNA"/>
</dbReference>
<keyword evidence="3" id="KW-0067">ATP-binding</keyword>
<dbReference type="PANTHER" id="PTHR33295">
    <property type="entry name" value="ATPASE"/>
    <property type="match status" value="1"/>
</dbReference>
<keyword evidence="4" id="KW-1185">Reference proteome</keyword>
<comment type="caution">
    <text evidence="3">The sequence shown here is derived from an EMBL/GenBank/DDBJ whole genome shotgun (WGS) entry which is preliminary data.</text>
</comment>
<sequence length="440" mass="48990">MESQYTLLLLQKIIDAQAAPLPGLTRRDVWLPAVPGKALAVIGMRRAGKTSFLWQLLADRHAQGTPREGLLYISFEDERLAGMQASDLDALVEAYYRRHPEWRDQRHCTFFLDEIQTVPGWEPFARRLLDTENIELFLSGSSAKLLSREVATSMRGRALEATVTPFSFREALRHAGREPGKPPGHLTKGEQSQLDHDLGAYLQHGGFAEAQGLDTRSRSELLRSYVDGVLLRDVMERHNLSQPQVLRWLVQQLLGNAAGAFSINKFHADLRSRGVPVAKDTLHQMLAHLEDAFLLHSVALATDSIRRQQVNPRKVYPVDTGLIALFDRSGKPNTGHALEVAVLHTLLRSGAQVGYVLTPAGCEVDFHAALPSGEQWLVQVCLDLGDSATLQREVHALQDARQQWPQARCLLVAQQVPPTVALPPGIELHRASHWLLEGRP</sequence>
<dbReference type="SUPFAM" id="SSF52540">
    <property type="entry name" value="P-loop containing nucleoside triphosphate hydrolases"/>
    <property type="match status" value="1"/>
</dbReference>
<protein>
    <submittedName>
        <fullName evidence="3">ATP-binding protein</fullName>
    </submittedName>
</protein>
<proteinExistence type="predicted"/>
<dbReference type="Pfam" id="PF13173">
    <property type="entry name" value="AAA_14"/>
    <property type="match status" value="1"/>
</dbReference>
<feature type="domain" description="AAA" evidence="1">
    <location>
        <begin position="37"/>
        <end position="172"/>
    </location>
</feature>
<dbReference type="PANTHER" id="PTHR33295:SF8">
    <property type="entry name" value="AAA+ ATPASE DOMAIN-CONTAINING PROTEIN"/>
    <property type="match status" value="1"/>
</dbReference>
<keyword evidence="3" id="KW-0547">Nucleotide-binding</keyword>
<accession>A0ABV6PWV2</accession>
<dbReference type="RefSeq" id="WP_377483608.1">
    <property type="nucleotide sequence ID" value="NZ_JBHLTN010000026.1"/>
</dbReference>
<dbReference type="InterPro" id="IPR025420">
    <property type="entry name" value="DUF4143"/>
</dbReference>
<feature type="domain" description="DUF4143" evidence="2">
    <location>
        <begin position="232"/>
        <end position="381"/>
    </location>
</feature>
<dbReference type="Proteomes" id="UP001589834">
    <property type="component" value="Unassembled WGS sequence"/>
</dbReference>
<dbReference type="GO" id="GO:0005524">
    <property type="term" value="F:ATP binding"/>
    <property type="evidence" value="ECO:0007669"/>
    <property type="project" value="UniProtKB-KW"/>
</dbReference>
<organism evidence="3 4">
    <name type="scientific">Ottowia pentelensis</name>
    <dbReference type="NCBI Taxonomy" id="511108"/>
    <lineage>
        <taxon>Bacteria</taxon>
        <taxon>Pseudomonadati</taxon>
        <taxon>Pseudomonadota</taxon>
        <taxon>Betaproteobacteria</taxon>
        <taxon>Burkholderiales</taxon>
        <taxon>Comamonadaceae</taxon>
        <taxon>Ottowia</taxon>
    </lineage>
</organism>
<evidence type="ECO:0000313" key="4">
    <source>
        <dbReference type="Proteomes" id="UP001589834"/>
    </source>
</evidence>
<name>A0ABV6PWV2_9BURK</name>
<reference evidence="3 4" key="1">
    <citation type="submission" date="2024-09" db="EMBL/GenBank/DDBJ databases">
        <authorList>
            <person name="Sun Q."/>
            <person name="Mori K."/>
        </authorList>
    </citation>
    <scope>NUCLEOTIDE SEQUENCE [LARGE SCALE GENOMIC DNA]</scope>
    <source>
        <strain evidence="3 4">NCAIM B.02336</strain>
    </source>
</reference>
<evidence type="ECO:0000313" key="3">
    <source>
        <dbReference type="EMBL" id="MFC0593443.1"/>
    </source>
</evidence>
<dbReference type="Pfam" id="PF13635">
    <property type="entry name" value="DUF4143"/>
    <property type="match status" value="1"/>
</dbReference>
<evidence type="ECO:0000259" key="1">
    <source>
        <dbReference type="Pfam" id="PF13173"/>
    </source>
</evidence>